<dbReference type="InterPro" id="IPR029058">
    <property type="entry name" value="AB_hydrolase_fold"/>
</dbReference>
<dbReference type="SUPFAM" id="SSF53474">
    <property type="entry name" value="alpha/beta-Hydrolases"/>
    <property type="match status" value="1"/>
</dbReference>
<evidence type="ECO:0000256" key="8">
    <source>
        <dbReference type="ARBA" id="ARBA00081187"/>
    </source>
</evidence>
<reference evidence="13" key="1">
    <citation type="submission" date="2017-01" db="EMBL/GenBank/DDBJ databases">
        <authorList>
            <person name="Varghese N."/>
            <person name="Submissions S."/>
        </authorList>
    </citation>
    <scope>NUCLEOTIDE SEQUENCE [LARGE SCALE GENOMIC DNA]</scope>
    <source>
        <strain evidence="13">DSM 21054</strain>
    </source>
</reference>
<evidence type="ECO:0000256" key="7">
    <source>
        <dbReference type="ARBA" id="ARBA00060121"/>
    </source>
</evidence>
<dbReference type="GO" id="GO:0005829">
    <property type="term" value="C:cytosol"/>
    <property type="evidence" value="ECO:0007669"/>
    <property type="project" value="TreeGrafter"/>
</dbReference>
<evidence type="ECO:0000256" key="3">
    <source>
        <dbReference type="ARBA" id="ARBA00011897"/>
    </source>
</evidence>
<evidence type="ECO:0000313" key="12">
    <source>
        <dbReference type="EMBL" id="SIT21946.1"/>
    </source>
</evidence>
<keyword evidence="6" id="KW-0720">Serine protease</keyword>
<organism evidence="12 13">
    <name type="scientific">Filimonas lacunae</name>
    <dbReference type="NCBI Taxonomy" id="477680"/>
    <lineage>
        <taxon>Bacteria</taxon>
        <taxon>Pseudomonadati</taxon>
        <taxon>Bacteroidota</taxon>
        <taxon>Chitinophagia</taxon>
        <taxon>Chitinophagales</taxon>
        <taxon>Chitinophagaceae</taxon>
        <taxon>Filimonas</taxon>
    </lineage>
</organism>
<keyword evidence="5" id="KW-0378">Hydrolase</keyword>
<dbReference type="OrthoDB" id="9801421at2"/>
<dbReference type="EC" id="3.4.21.26" evidence="3"/>
<dbReference type="InterPro" id="IPR051167">
    <property type="entry name" value="Prolyl_oligopep/macrocyclase"/>
</dbReference>
<comment type="catalytic activity">
    <reaction evidence="1">
        <text>Hydrolysis of Pro-|-Xaa &gt;&gt; Ala-|-Xaa in oligopeptides.</text>
        <dbReference type="EC" id="3.4.21.26"/>
    </reaction>
</comment>
<evidence type="ECO:0000256" key="4">
    <source>
        <dbReference type="ARBA" id="ARBA00022670"/>
    </source>
</evidence>
<dbReference type="PANTHER" id="PTHR42881:SF2">
    <property type="entry name" value="PROLYL ENDOPEPTIDASE"/>
    <property type="match status" value="1"/>
</dbReference>
<accession>A0A1N7QGJ7</accession>
<evidence type="ECO:0000256" key="9">
    <source>
        <dbReference type="SAM" id="SignalP"/>
    </source>
</evidence>
<keyword evidence="9" id="KW-0732">Signal</keyword>
<dbReference type="AlphaFoldDB" id="A0A1N7QGJ7"/>
<dbReference type="GO" id="GO:0004252">
    <property type="term" value="F:serine-type endopeptidase activity"/>
    <property type="evidence" value="ECO:0007669"/>
    <property type="project" value="UniProtKB-EC"/>
</dbReference>
<evidence type="ECO:0000256" key="2">
    <source>
        <dbReference type="ARBA" id="ARBA00005228"/>
    </source>
</evidence>
<dbReference type="RefSeq" id="WP_076380053.1">
    <property type="nucleotide sequence ID" value="NZ_AP017422.1"/>
</dbReference>
<dbReference type="GO" id="GO:0006508">
    <property type="term" value="P:proteolysis"/>
    <property type="evidence" value="ECO:0007669"/>
    <property type="project" value="UniProtKB-KW"/>
</dbReference>
<gene>
    <name evidence="12" type="ORF">SAMN05421788_105215</name>
</gene>
<evidence type="ECO:0000256" key="1">
    <source>
        <dbReference type="ARBA" id="ARBA00001070"/>
    </source>
</evidence>
<dbReference type="Gene3D" id="2.130.10.120">
    <property type="entry name" value="Prolyl oligopeptidase, N-terminal domain"/>
    <property type="match status" value="1"/>
</dbReference>
<dbReference type="Proteomes" id="UP000186917">
    <property type="component" value="Unassembled WGS sequence"/>
</dbReference>
<dbReference type="InterPro" id="IPR002470">
    <property type="entry name" value="Peptidase_S9A"/>
</dbReference>
<feature type="signal peptide" evidence="9">
    <location>
        <begin position="1"/>
        <end position="18"/>
    </location>
</feature>
<sequence>MKKCIVLVWIAVCGYVHTAAQPLWKYPVAVKDTVADRYFDTTIYDPYRWLENDTIALTRQWIAQQNAATQDYLATIPFREKIRAYLTRKWNYTRETPPVKMGEYYLFSRNNGLQNQNVWYLKKGLVGKEEVLLDPNTFSADGTVAVTMLGASADKRYIAYAVAEGGSDWNRMYVLDVTNRTRLPDMLQWVKFPRAAWKGNGFYYSRYPAPEKGHELFARNTGNAIYYHHLGSSQETDSLVFTDGSDSKVSVGASVTEDERFLIICAVKGSFLGYKLNSSTGNALFCQDLSVPHSPIDTLVSDYNHHNIIIDNAGGDLLLQTDRDAPANKVVLMHPHQPQPSLWKLVVPEQKESLVNIETGGGFMWLQYLQDASSVIHQYTYSGSKVGAVALPAIGTASGFAAGKRDTALFYTFTNCVTPPAIYLYVMTNGQSAVYSQPRLDIDANDYVIKRVFCTSKDSTRVPMFIVHKKGMLLDASHPAFVLGHGGFKRNLTPFFHVAIMMFLEQGGVYAQPALRGGNEYGEAWHQGGMRQNKQHVFDDCIAATEYLVKEGYTQPGRIAISGQSTGAVMVAACSNQRPDLFKVALPAVGMQDMLRYHKFTIGASWAEEYGTSDKEAQFRYLVRYSPLHNIRPGIHPATFITTADHDDTVVPGHSYKFAAALQANQQGDNPVFIRIDSRSGHGPGKPTHKQIEEATDVWSFVFRNLGMDFH</sequence>
<dbReference type="EMBL" id="FTOR01000005">
    <property type="protein sequence ID" value="SIT21946.1"/>
    <property type="molecule type" value="Genomic_DNA"/>
</dbReference>
<protein>
    <recommendedName>
        <fullName evidence="3">prolyl oligopeptidase</fullName>
        <ecNumber evidence="3">3.4.21.26</ecNumber>
    </recommendedName>
    <alternativeName>
        <fullName evidence="8">Proline-specific endopeptidase</fullName>
    </alternativeName>
</protein>
<feature type="domain" description="Peptidase S9 prolyl oligopeptidase catalytic" evidence="10">
    <location>
        <begin position="501"/>
        <end position="708"/>
    </location>
</feature>
<evidence type="ECO:0000256" key="5">
    <source>
        <dbReference type="ARBA" id="ARBA00022801"/>
    </source>
</evidence>
<dbReference type="Pfam" id="PF02897">
    <property type="entry name" value="Peptidase_S9_N"/>
    <property type="match status" value="1"/>
</dbReference>
<dbReference type="SUPFAM" id="SSF50993">
    <property type="entry name" value="Peptidase/esterase 'gauge' domain"/>
    <property type="match status" value="1"/>
</dbReference>
<comment type="function">
    <text evidence="7">Cleaves peptide bonds on the C-terminal side of prolyl residues within peptides that are up to approximately 30 amino acids long. Has an absolute requirement for an X-Pro bond in the trans configuration immediately preceding the Pro-Y scissible bond.</text>
</comment>
<dbReference type="PANTHER" id="PTHR42881">
    <property type="entry name" value="PROLYL ENDOPEPTIDASE"/>
    <property type="match status" value="1"/>
</dbReference>
<keyword evidence="4" id="KW-0645">Protease</keyword>
<dbReference type="FunFam" id="3.40.50.1820:FF:000005">
    <property type="entry name" value="Prolyl endopeptidase"/>
    <property type="match status" value="1"/>
</dbReference>
<evidence type="ECO:0000313" key="13">
    <source>
        <dbReference type="Proteomes" id="UP000186917"/>
    </source>
</evidence>
<dbReference type="STRING" id="477680.SAMN05421788_105215"/>
<dbReference type="InterPro" id="IPR001375">
    <property type="entry name" value="Peptidase_S9_cat"/>
</dbReference>
<comment type="similarity">
    <text evidence="2">Belongs to the peptidase S9A family.</text>
</comment>
<keyword evidence="13" id="KW-1185">Reference proteome</keyword>
<name>A0A1N7QGJ7_9BACT</name>
<feature type="domain" description="Peptidase S9A N-terminal" evidence="11">
    <location>
        <begin position="27"/>
        <end position="437"/>
    </location>
</feature>
<dbReference type="InterPro" id="IPR023302">
    <property type="entry name" value="Pept_S9A_N"/>
</dbReference>
<proteinExistence type="inferred from homology"/>
<dbReference type="GO" id="GO:0070012">
    <property type="term" value="F:oligopeptidase activity"/>
    <property type="evidence" value="ECO:0007669"/>
    <property type="project" value="TreeGrafter"/>
</dbReference>
<evidence type="ECO:0000256" key="6">
    <source>
        <dbReference type="ARBA" id="ARBA00022825"/>
    </source>
</evidence>
<feature type="chain" id="PRO_5012794758" description="prolyl oligopeptidase" evidence="9">
    <location>
        <begin position="19"/>
        <end position="711"/>
    </location>
</feature>
<dbReference type="Gene3D" id="3.40.50.1820">
    <property type="entry name" value="alpha/beta hydrolase"/>
    <property type="match status" value="1"/>
</dbReference>
<dbReference type="PRINTS" id="PR00862">
    <property type="entry name" value="PROLIGOPTASE"/>
</dbReference>
<dbReference type="Pfam" id="PF00326">
    <property type="entry name" value="Peptidase_S9"/>
    <property type="match status" value="1"/>
</dbReference>
<evidence type="ECO:0000259" key="10">
    <source>
        <dbReference type="Pfam" id="PF00326"/>
    </source>
</evidence>
<evidence type="ECO:0000259" key="11">
    <source>
        <dbReference type="Pfam" id="PF02897"/>
    </source>
</evidence>